<organism evidence="2 3">
    <name type="scientific">Pristionchus entomophagus</name>
    <dbReference type="NCBI Taxonomy" id="358040"/>
    <lineage>
        <taxon>Eukaryota</taxon>
        <taxon>Metazoa</taxon>
        <taxon>Ecdysozoa</taxon>
        <taxon>Nematoda</taxon>
        <taxon>Chromadorea</taxon>
        <taxon>Rhabditida</taxon>
        <taxon>Rhabditina</taxon>
        <taxon>Diplogasteromorpha</taxon>
        <taxon>Diplogasteroidea</taxon>
        <taxon>Neodiplogasteridae</taxon>
        <taxon>Pristionchus</taxon>
    </lineage>
</organism>
<dbReference type="InterPro" id="IPR029058">
    <property type="entry name" value="AB_hydrolase_fold"/>
</dbReference>
<dbReference type="Pfam" id="PF00561">
    <property type="entry name" value="Abhydrolase_1"/>
    <property type="match status" value="1"/>
</dbReference>
<dbReference type="AlphaFoldDB" id="A0AAV5U988"/>
<dbReference type="GO" id="GO:0004301">
    <property type="term" value="F:epoxide hydrolase activity"/>
    <property type="evidence" value="ECO:0007669"/>
    <property type="project" value="UniProtKB-ARBA"/>
</dbReference>
<reference evidence="2" key="1">
    <citation type="submission" date="2023-10" db="EMBL/GenBank/DDBJ databases">
        <title>Genome assembly of Pristionchus species.</title>
        <authorList>
            <person name="Yoshida K."/>
            <person name="Sommer R.J."/>
        </authorList>
    </citation>
    <scope>NUCLEOTIDE SEQUENCE</scope>
    <source>
        <strain evidence="2">RS0144</strain>
    </source>
</reference>
<comment type="caution">
    <text evidence="2">The sequence shown here is derived from an EMBL/GenBank/DDBJ whole genome shotgun (WGS) entry which is preliminary data.</text>
</comment>
<feature type="non-terminal residue" evidence="2">
    <location>
        <position position="121"/>
    </location>
</feature>
<protein>
    <recommendedName>
        <fullName evidence="1">AB hydrolase-1 domain-containing protein</fullName>
    </recommendedName>
</protein>
<dbReference type="PANTHER" id="PTHR43329">
    <property type="entry name" value="EPOXIDE HYDROLASE"/>
    <property type="match status" value="1"/>
</dbReference>
<gene>
    <name evidence="2" type="ORF">PENTCL1PPCAC_24935</name>
</gene>
<evidence type="ECO:0000313" key="3">
    <source>
        <dbReference type="Proteomes" id="UP001432027"/>
    </source>
</evidence>
<dbReference type="InterPro" id="IPR000073">
    <property type="entry name" value="AB_hydrolase_1"/>
</dbReference>
<evidence type="ECO:0000259" key="1">
    <source>
        <dbReference type="Pfam" id="PF00561"/>
    </source>
</evidence>
<feature type="domain" description="AB hydrolase-1" evidence="1">
    <location>
        <begin position="76"/>
        <end position="120"/>
    </location>
</feature>
<sequence>MPGVLTRLVSAFAINLAQYYYSSLAGLYLLWRWTRTGGGALRLKQREMPRKLIDNYNHKYILLPSGINMHYDTTAPLMVMVHGYLEFWYSWRFQIEHFKDRYRVVAIDQRGYGDSSKPPNI</sequence>
<keyword evidence="3" id="KW-1185">Reference proteome</keyword>
<dbReference type="SUPFAM" id="SSF53474">
    <property type="entry name" value="alpha/beta-Hydrolases"/>
    <property type="match status" value="1"/>
</dbReference>
<name>A0AAV5U988_9BILA</name>
<dbReference type="Proteomes" id="UP001432027">
    <property type="component" value="Unassembled WGS sequence"/>
</dbReference>
<dbReference type="EMBL" id="BTSX01000006">
    <property type="protein sequence ID" value="GMT02760.1"/>
    <property type="molecule type" value="Genomic_DNA"/>
</dbReference>
<accession>A0AAV5U988</accession>
<proteinExistence type="predicted"/>
<dbReference type="Gene3D" id="3.40.50.1820">
    <property type="entry name" value="alpha/beta hydrolase"/>
    <property type="match status" value="1"/>
</dbReference>
<evidence type="ECO:0000313" key="2">
    <source>
        <dbReference type="EMBL" id="GMT02760.1"/>
    </source>
</evidence>